<dbReference type="SUPFAM" id="SSF82861">
    <property type="entry name" value="Mechanosensitive channel protein MscS (YggB), transmembrane region"/>
    <property type="match status" value="1"/>
</dbReference>
<dbReference type="InterPro" id="IPR008910">
    <property type="entry name" value="MSC_TM_helix"/>
</dbReference>
<dbReference type="InterPro" id="IPR023408">
    <property type="entry name" value="MscS_beta-dom_sf"/>
</dbReference>
<feature type="transmembrane region" description="Helical" evidence="7">
    <location>
        <begin position="36"/>
        <end position="57"/>
    </location>
</feature>
<dbReference type="PANTHER" id="PTHR30221">
    <property type="entry name" value="SMALL-CONDUCTANCE MECHANOSENSITIVE CHANNEL"/>
    <property type="match status" value="1"/>
</dbReference>
<evidence type="ECO:0000259" key="10">
    <source>
        <dbReference type="Pfam" id="PF21088"/>
    </source>
</evidence>
<dbReference type="InterPro" id="IPR011066">
    <property type="entry name" value="MscS_channel_C_sf"/>
</dbReference>
<dbReference type="Gene3D" id="1.10.287.1260">
    <property type="match status" value="1"/>
</dbReference>
<dbReference type="Pfam" id="PF21082">
    <property type="entry name" value="MS_channel_3rd"/>
    <property type="match status" value="1"/>
</dbReference>
<comment type="caution">
    <text evidence="11">The sequence shown here is derived from an EMBL/GenBank/DDBJ whole genome shotgun (WGS) entry which is preliminary data.</text>
</comment>
<keyword evidence="4 7" id="KW-0812">Transmembrane</keyword>
<evidence type="ECO:0000256" key="6">
    <source>
        <dbReference type="ARBA" id="ARBA00023136"/>
    </source>
</evidence>
<dbReference type="SUPFAM" id="SSF50182">
    <property type="entry name" value="Sm-like ribonucleoproteins"/>
    <property type="match status" value="1"/>
</dbReference>
<dbReference type="Gene3D" id="2.30.30.60">
    <property type="match status" value="1"/>
</dbReference>
<feature type="transmembrane region" description="Helical" evidence="7">
    <location>
        <begin position="121"/>
        <end position="139"/>
    </location>
</feature>
<reference evidence="11 12" key="1">
    <citation type="submission" date="2020-08" db="EMBL/GenBank/DDBJ databases">
        <title>Genome public.</title>
        <authorList>
            <person name="Liu C."/>
            <person name="Sun Q."/>
        </authorList>
    </citation>
    <scope>NUCLEOTIDE SEQUENCE [LARGE SCALE GENOMIC DNA]</scope>
    <source>
        <strain evidence="11 12">NSJ-13</strain>
    </source>
</reference>
<evidence type="ECO:0000256" key="5">
    <source>
        <dbReference type="ARBA" id="ARBA00022989"/>
    </source>
</evidence>
<proteinExistence type="inferred from homology"/>
<dbReference type="SUPFAM" id="SSF82689">
    <property type="entry name" value="Mechanosensitive channel protein MscS (YggB), C-terminal domain"/>
    <property type="match status" value="1"/>
</dbReference>
<dbReference type="InterPro" id="IPR045275">
    <property type="entry name" value="MscS_archaea/bacteria_type"/>
</dbReference>
<dbReference type="Pfam" id="PF21088">
    <property type="entry name" value="MS_channel_1st"/>
    <property type="match status" value="1"/>
</dbReference>
<keyword evidence="5 7" id="KW-1133">Transmembrane helix</keyword>
<evidence type="ECO:0000256" key="3">
    <source>
        <dbReference type="ARBA" id="ARBA00022475"/>
    </source>
</evidence>
<evidence type="ECO:0000256" key="2">
    <source>
        <dbReference type="ARBA" id="ARBA00008017"/>
    </source>
</evidence>
<dbReference type="InterPro" id="IPR010920">
    <property type="entry name" value="LSM_dom_sf"/>
</dbReference>
<feature type="domain" description="Mechanosensitive ion channel MscS" evidence="8">
    <location>
        <begin position="125"/>
        <end position="193"/>
    </location>
</feature>
<feature type="domain" description="Mechanosensitive ion channel transmembrane helices 2/3" evidence="10">
    <location>
        <begin position="84"/>
        <end position="124"/>
    </location>
</feature>
<sequence length="295" mass="33606">MTTTDELQQSAEASVNEVTENMSQFSNYIQEHIPNLINLGIKIIIAIIIFMIGRVIIKWIRKSIRYSFQVKETDAGIATFVDSMVKFGLYILLIIIIAGNLGIELSSITVLFASAGVGVSLALQDFITNFAGGIMILLLRPFTVGDYIIEDTNKNEGTVKEIKIFYTKLMTIENKVIVIPNGKLMNNSLTNVTERDERRLDLKVGISYESDLKKAKEILERLLLSHKDILTNEDWKVFVDSLADSSVVLGIRAYVKMEKYWDTRWELLEQIKLTFDEEGIEIPYNQLTVHMQEKE</sequence>
<protein>
    <submittedName>
        <fullName evidence="11">Mechanosensitive ion channel family protein</fullName>
    </submittedName>
</protein>
<comment type="similarity">
    <text evidence="2">Belongs to the MscS (TC 1.A.23) family.</text>
</comment>
<name>A0ABR7G8T4_9FIRM</name>
<dbReference type="EMBL" id="JACOPE010000001">
    <property type="protein sequence ID" value="MBC5683846.1"/>
    <property type="molecule type" value="Genomic_DNA"/>
</dbReference>
<evidence type="ECO:0000256" key="4">
    <source>
        <dbReference type="ARBA" id="ARBA00022692"/>
    </source>
</evidence>
<dbReference type="Gene3D" id="3.30.70.100">
    <property type="match status" value="1"/>
</dbReference>
<evidence type="ECO:0000313" key="12">
    <source>
        <dbReference type="Proteomes" id="UP000631576"/>
    </source>
</evidence>
<gene>
    <name evidence="11" type="ORF">H8S40_09750</name>
</gene>
<dbReference type="Pfam" id="PF00924">
    <property type="entry name" value="MS_channel_2nd"/>
    <property type="match status" value="1"/>
</dbReference>
<accession>A0ABR7G8T4</accession>
<keyword evidence="6 7" id="KW-0472">Membrane</keyword>
<evidence type="ECO:0000313" key="11">
    <source>
        <dbReference type="EMBL" id="MBC5683846.1"/>
    </source>
</evidence>
<dbReference type="Pfam" id="PF05552">
    <property type="entry name" value="MS_channel_1st_1"/>
    <property type="match status" value="1"/>
</dbReference>
<dbReference type="InterPro" id="IPR049278">
    <property type="entry name" value="MS_channel_C"/>
</dbReference>
<evidence type="ECO:0000256" key="7">
    <source>
        <dbReference type="SAM" id="Phobius"/>
    </source>
</evidence>
<keyword evidence="12" id="KW-1185">Reference proteome</keyword>
<feature type="domain" description="Mechanosensitive ion channel MscS C-terminal" evidence="9">
    <location>
        <begin position="202"/>
        <end position="282"/>
    </location>
</feature>
<dbReference type="InterPro" id="IPR049142">
    <property type="entry name" value="MS_channel_1st"/>
</dbReference>
<dbReference type="InterPro" id="IPR011014">
    <property type="entry name" value="MscS_channel_TM-2"/>
</dbReference>
<organism evidence="11 12">
    <name type="scientific">Ruminococcus hominis</name>
    <dbReference type="NCBI Taxonomy" id="2763065"/>
    <lineage>
        <taxon>Bacteria</taxon>
        <taxon>Bacillati</taxon>
        <taxon>Bacillota</taxon>
        <taxon>Clostridia</taxon>
        <taxon>Eubacteriales</taxon>
        <taxon>Oscillospiraceae</taxon>
        <taxon>Ruminococcus</taxon>
    </lineage>
</organism>
<dbReference type="InterPro" id="IPR006685">
    <property type="entry name" value="MscS_channel_2nd"/>
</dbReference>
<evidence type="ECO:0000256" key="1">
    <source>
        <dbReference type="ARBA" id="ARBA00004651"/>
    </source>
</evidence>
<dbReference type="PANTHER" id="PTHR30221:SF1">
    <property type="entry name" value="SMALL-CONDUCTANCE MECHANOSENSITIVE CHANNEL"/>
    <property type="match status" value="1"/>
</dbReference>
<feature type="transmembrane region" description="Helical" evidence="7">
    <location>
        <begin position="89"/>
        <end position="115"/>
    </location>
</feature>
<evidence type="ECO:0000259" key="9">
    <source>
        <dbReference type="Pfam" id="PF21082"/>
    </source>
</evidence>
<keyword evidence="3" id="KW-1003">Cell membrane</keyword>
<evidence type="ECO:0000259" key="8">
    <source>
        <dbReference type="Pfam" id="PF00924"/>
    </source>
</evidence>
<dbReference type="RefSeq" id="WP_022076335.1">
    <property type="nucleotide sequence ID" value="NZ_JACOPE010000001.1"/>
</dbReference>
<dbReference type="Proteomes" id="UP000631576">
    <property type="component" value="Unassembled WGS sequence"/>
</dbReference>
<comment type="subcellular location">
    <subcellularLocation>
        <location evidence="1">Cell membrane</location>
        <topology evidence="1">Multi-pass membrane protein</topology>
    </subcellularLocation>
</comment>